<name>A0A7W6GPF7_9SPHN</name>
<evidence type="ECO:0000313" key="4">
    <source>
        <dbReference type="Proteomes" id="UP000552757"/>
    </source>
</evidence>
<feature type="domain" description="MobA-like NTP transferase" evidence="2">
    <location>
        <begin position="10"/>
        <end position="165"/>
    </location>
</feature>
<dbReference type="PANTHER" id="PTHR43777">
    <property type="entry name" value="MOLYBDENUM COFACTOR CYTIDYLYLTRANSFERASE"/>
    <property type="match status" value="1"/>
</dbReference>
<proteinExistence type="predicted"/>
<dbReference type="InterPro" id="IPR025877">
    <property type="entry name" value="MobA-like_NTP_Trfase"/>
</dbReference>
<keyword evidence="3" id="KW-0548">Nucleotidyltransferase</keyword>
<dbReference type="EC" id="2.7.7.76" evidence="3"/>
<dbReference type="Gene3D" id="3.90.550.10">
    <property type="entry name" value="Spore Coat Polysaccharide Biosynthesis Protein SpsA, Chain A"/>
    <property type="match status" value="1"/>
</dbReference>
<keyword evidence="4" id="KW-1185">Reference proteome</keyword>
<sequence>MTWPPGTVIAVLAAGLGARFGGGKLDHDCGGRKLGRWALDTALSTGAPVLVVTGPQAPAFLGEALPRPVRRIINPAPADGMGGSVAQAAQAARTMQASHLLIMLADMPLIGVDLLADLASRARVSGLAATRHADGRPGAPACFAAERFDDLAALGGRAGARALLAGVPDGAVVDVVGDALMDVDYRTDVDRLAALLSASR</sequence>
<keyword evidence="3" id="KW-0808">Transferase</keyword>
<protein>
    <submittedName>
        <fullName evidence="3">Molybdenum cofactor cytidylyltransferase</fullName>
        <ecNumber evidence="3">2.7.7.76</ecNumber>
    </submittedName>
</protein>
<dbReference type="GO" id="GO:0061602">
    <property type="term" value="F:molybdenum cofactor cytidylyltransferase activity"/>
    <property type="evidence" value="ECO:0007669"/>
    <property type="project" value="UniProtKB-EC"/>
</dbReference>
<dbReference type="AlphaFoldDB" id="A0A7W6GPF7"/>
<evidence type="ECO:0000259" key="2">
    <source>
        <dbReference type="Pfam" id="PF12804"/>
    </source>
</evidence>
<dbReference type="RefSeq" id="WP_183956262.1">
    <property type="nucleotide sequence ID" value="NZ_JACIEB010000008.1"/>
</dbReference>
<keyword evidence="1" id="KW-0460">Magnesium</keyword>
<dbReference type="EMBL" id="JACIEB010000008">
    <property type="protein sequence ID" value="MBB3983311.1"/>
    <property type="molecule type" value="Genomic_DNA"/>
</dbReference>
<comment type="caution">
    <text evidence="3">The sequence shown here is derived from an EMBL/GenBank/DDBJ whole genome shotgun (WGS) entry which is preliminary data.</text>
</comment>
<dbReference type="PANTHER" id="PTHR43777:SF1">
    <property type="entry name" value="MOLYBDENUM COFACTOR CYTIDYLYLTRANSFERASE"/>
    <property type="match status" value="1"/>
</dbReference>
<evidence type="ECO:0000256" key="1">
    <source>
        <dbReference type="ARBA" id="ARBA00022842"/>
    </source>
</evidence>
<dbReference type="CDD" id="cd04182">
    <property type="entry name" value="GT_2_like_f"/>
    <property type="match status" value="1"/>
</dbReference>
<reference evidence="3 4" key="1">
    <citation type="submission" date="2020-08" db="EMBL/GenBank/DDBJ databases">
        <title>Genomic Encyclopedia of Type Strains, Phase IV (KMG-IV): sequencing the most valuable type-strain genomes for metagenomic binning, comparative biology and taxonomic classification.</title>
        <authorList>
            <person name="Goeker M."/>
        </authorList>
    </citation>
    <scope>NUCLEOTIDE SEQUENCE [LARGE SCALE GENOMIC DNA]</scope>
    <source>
        <strain evidence="3 4">DSM 29348</strain>
    </source>
</reference>
<accession>A0A7W6GPF7</accession>
<dbReference type="Proteomes" id="UP000552757">
    <property type="component" value="Unassembled WGS sequence"/>
</dbReference>
<organism evidence="3 4">
    <name type="scientific">Sphingobium fontiphilum</name>
    <dbReference type="NCBI Taxonomy" id="944425"/>
    <lineage>
        <taxon>Bacteria</taxon>
        <taxon>Pseudomonadati</taxon>
        <taxon>Pseudomonadota</taxon>
        <taxon>Alphaproteobacteria</taxon>
        <taxon>Sphingomonadales</taxon>
        <taxon>Sphingomonadaceae</taxon>
        <taxon>Sphingobium</taxon>
    </lineage>
</organism>
<dbReference type="InterPro" id="IPR029044">
    <property type="entry name" value="Nucleotide-diphossugar_trans"/>
</dbReference>
<dbReference type="Pfam" id="PF12804">
    <property type="entry name" value="NTP_transf_3"/>
    <property type="match status" value="1"/>
</dbReference>
<evidence type="ECO:0000313" key="3">
    <source>
        <dbReference type="EMBL" id="MBB3983311.1"/>
    </source>
</evidence>
<gene>
    <name evidence="3" type="ORF">GGR44_002999</name>
</gene>
<dbReference type="SUPFAM" id="SSF53448">
    <property type="entry name" value="Nucleotide-diphospho-sugar transferases"/>
    <property type="match status" value="1"/>
</dbReference>